<proteinExistence type="predicted"/>
<dbReference type="InterPro" id="IPR019587">
    <property type="entry name" value="Polyketide_cyclase/dehydratase"/>
</dbReference>
<dbReference type="Proteomes" id="UP000571817">
    <property type="component" value="Unassembled WGS sequence"/>
</dbReference>
<comment type="caution">
    <text evidence="1">The sequence shown here is derived from an EMBL/GenBank/DDBJ whole genome shotgun (WGS) entry which is preliminary data.</text>
</comment>
<dbReference type="CDD" id="cd07812">
    <property type="entry name" value="SRPBCC"/>
    <property type="match status" value="1"/>
</dbReference>
<keyword evidence="2" id="KW-1185">Reference proteome</keyword>
<dbReference type="RefSeq" id="WP_179479293.1">
    <property type="nucleotide sequence ID" value="NZ_JACCFW010000001.1"/>
</dbReference>
<dbReference type="EMBL" id="JACCFW010000001">
    <property type="protein sequence ID" value="NYJ73816.1"/>
    <property type="molecule type" value="Genomic_DNA"/>
</dbReference>
<dbReference type="Gene3D" id="3.30.530.20">
    <property type="match status" value="1"/>
</dbReference>
<reference evidence="1 2" key="1">
    <citation type="submission" date="2020-07" db="EMBL/GenBank/DDBJ databases">
        <title>Sequencing the genomes of 1000 actinobacteria strains.</title>
        <authorList>
            <person name="Klenk H.-P."/>
        </authorList>
    </citation>
    <scope>NUCLEOTIDE SEQUENCE [LARGE SCALE GENOMIC DNA]</scope>
    <source>
        <strain evidence="1 2">DSM 29531</strain>
    </source>
</reference>
<evidence type="ECO:0000313" key="1">
    <source>
        <dbReference type="EMBL" id="NYJ73816.1"/>
    </source>
</evidence>
<gene>
    <name evidence="1" type="ORF">HNR15_000779</name>
</gene>
<dbReference type="SUPFAM" id="SSF55961">
    <property type="entry name" value="Bet v1-like"/>
    <property type="match status" value="1"/>
</dbReference>
<organism evidence="1 2">
    <name type="scientific">Allobranchiibius huperziae</name>
    <dbReference type="NCBI Taxonomy" id="1874116"/>
    <lineage>
        <taxon>Bacteria</taxon>
        <taxon>Bacillati</taxon>
        <taxon>Actinomycetota</taxon>
        <taxon>Actinomycetes</taxon>
        <taxon>Micrococcales</taxon>
        <taxon>Dermacoccaceae</taxon>
        <taxon>Allobranchiibius</taxon>
    </lineage>
</organism>
<dbReference type="InterPro" id="IPR023393">
    <property type="entry name" value="START-like_dom_sf"/>
</dbReference>
<name>A0A853D8N5_9MICO</name>
<dbReference type="AlphaFoldDB" id="A0A853D8N5"/>
<evidence type="ECO:0008006" key="3">
    <source>
        <dbReference type="Google" id="ProtNLM"/>
    </source>
</evidence>
<evidence type="ECO:0000313" key="2">
    <source>
        <dbReference type="Proteomes" id="UP000571817"/>
    </source>
</evidence>
<sequence>MAVIRMTRDTTASADAVWAVASDWSRHGDYFPLTRMSVGDEPAGVGQHFTATSRLGPLAMPDPMVVTEWDPPRDGGPGSFAIRKLGKVLAGTVSFTVTPTPTGSQLTWVTDVRPAPAPLAAVSRPVSRPISRALYAGVLKKIVAAAEAQ</sequence>
<protein>
    <recommendedName>
        <fullName evidence="3">SRPBCC family protein</fullName>
    </recommendedName>
</protein>
<accession>A0A853D8N5</accession>
<dbReference type="Pfam" id="PF10604">
    <property type="entry name" value="Polyketide_cyc2"/>
    <property type="match status" value="1"/>
</dbReference>